<feature type="transmembrane region" description="Helical" evidence="1">
    <location>
        <begin position="217"/>
        <end position="239"/>
    </location>
</feature>
<feature type="transmembrane region" description="Helical" evidence="1">
    <location>
        <begin position="181"/>
        <end position="205"/>
    </location>
</feature>
<dbReference type="KEGG" id="dcb:C3Y92_20280"/>
<name>A0A4P6HQK2_9BACT</name>
<feature type="transmembrane region" description="Helical" evidence="1">
    <location>
        <begin position="310"/>
        <end position="328"/>
    </location>
</feature>
<sequence length="501" mass="52849">MQKRLLARLAAVLLAFVPALVAMGLVAHYFQADLTAFCPAYDVDQYMYVVEARTFAAAGFSGGYYGSGGQTAKLLRFGPHGAVHALVYGGLAKLLGGWRDWLVPVLNLAFVTLALLGLGRKLSLGRFACLTAFFCLFPQTLLYLPLSYQEAFQYAVALLLALGLSGYLLKAAAGAASGRDMAWALGLVFLAGLSRPTWAVLFPALLWARAKPGWRGLAWSLAGGGGLLAATYGAFSLFASPWHVASGPGMLQALARLDFGPLLHQAGGNLASLLNFQDNAVNTLNLLIIAGGTGLLAAVSCLGKPRRFGLAAFHVCNVFGPLALYVVAYNGTGYQLTRLLSAHFLLSFAMFLLGAPAGAARWAAGPILAACLGMLPMSLKSFVIFVRPAYDDYAGYARRIDALRRDMAPALLLSKDAPSPWLRTLAVVSGDETLPSLAAPDCYGVQVYVPSSLDAPLRAGFVLLDAKAHALAAKANALTHVADTAHGALYRNDVAFGFAGK</sequence>
<geneLocation type="plasmid" evidence="3">
    <name>pdcar1</name>
</geneLocation>
<keyword evidence="3" id="KW-1185">Reference proteome</keyword>
<dbReference type="AlphaFoldDB" id="A0A4P6HQK2"/>
<evidence type="ECO:0000256" key="1">
    <source>
        <dbReference type="SAM" id="Phobius"/>
    </source>
</evidence>
<dbReference type="EMBL" id="CP026539">
    <property type="protein sequence ID" value="QAZ69611.1"/>
    <property type="molecule type" value="Genomic_DNA"/>
</dbReference>
<keyword evidence="2" id="KW-0614">Plasmid</keyword>
<feature type="transmembrane region" description="Helical" evidence="1">
    <location>
        <begin position="101"/>
        <end position="118"/>
    </location>
</feature>
<feature type="transmembrane region" description="Helical" evidence="1">
    <location>
        <begin position="340"/>
        <end position="360"/>
    </location>
</feature>
<gene>
    <name evidence="2" type="ORF">C3Y92_20280</name>
</gene>
<evidence type="ECO:0000313" key="3">
    <source>
        <dbReference type="Proteomes" id="UP000293296"/>
    </source>
</evidence>
<feature type="transmembrane region" description="Helical" evidence="1">
    <location>
        <begin position="124"/>
        <end position="144"/>
    </location>
</feature>
<dbReference type="GeneID" id="39472020"/>
<feature type="transmembrane region" description="Helical" evidence="1">
    <location>
        <begin position="151"/>
        <end position="169"/>
    </location>
</feature>
<dbReference type="RefSeq" id="WP_129356065.1">
    <property type="nucleotide sequence ID" value="NZ_CP026539.1"/>
</dbReference>
<feature type="transmembrane region" description="Helical" evidence="1">
    <location>
        <begin position="284"/>
        <end position="303"/>
    </location>
</feature>
<evidence type="ECO:0008006" key="4">
    <source>
        <dbReference type="Google" id="ProtNLM"/>
    </source>
</evidence>
<dbReference type="OrthoDB" id="9838694at2"/>
<proteinExistence type="predicted"/>
<evidence type="ECO:0000313" key="2">
    <source>
        <dbReference type="EMBL" id="QAZ69611.1"/>
    </source>
</evidence>
<organism evidence="2 3">
    <name type="scientific">Solidesulfovibrio carbinolicus</name>
    <dbReference type="NCBI Taxonomy" id="296842"/>
    <lineage>
        <taxon>Bacteria</taxon>
        <taxon>Pseudomonadati</taxon>
        <taxon>Thermodesulfobacteriota</taxon>
        <taxon>Desulfovibrionia</taxon>
        <taxon>Desulfovibrionales</taxon>
        <taxon>Desulfovibrionaceae</taxon>
        <taxon>Solidesulfovibrio</taxon>
    </lineage>
</organism>
<reference evidence="2 3" key="1">
    <citation type="submission" date="2018-02" db="EMBL/GenBank/DDBJ databases">
        <title>Genome sequence of Desulfovibrio carbinolicus DSM 3852.</title>
        <authorList>
            <person name="Wilbanks E."/>
            <person name="Skennerton C.T."/>
            <person name="Orphan V.J."/>
        </authorList>
    </citation>
    <scope>NUCLEOTIDE SEQUENCE [LARGE SCALE GENOMIC DNA]</scope>
    <source>
        <strain evidence="2 3">DSM 3852</strain>
        <plasmid evidence="3">pdcar1</plasmid>
    </source>
</reference>
<keyword evidence="1" id="KW-0812">Transmembrane</keyword>
<keyword evidence="1" id="KW-1133">Transmembrane helix</keyword>
<keyword evidence="1" id="KW-0472">Membrane</keyword>
<accession>A0A4P6HQK2</accession>
<feature type="transmembrane region" description="Helical" evidence="1">
    <location>
        <begin position="367"/>
        <end position="390"/>
    </location>
</feature>
<protein>
    <recommendedName>
        <fullName evidence="4">Glycosyltransferase RgtA/B/C/D-like domain-containing protein</fullName>
    </recommendedName>
</protein>
<dbReference type="Proteomes" id="UP000293296">
    <property type="component" value="Plasmid pDCAR1"/>
</dbReference>